<protein>
    <submittedName>
        <fullName evidence="1">Uncharacterized protein</fullName>
    </submittedName>
</protein>
<dbReference type="Proteomes" id="UP001500665">
    <property type="component" value="Unassembled WGS sequence"/>
</dbReference>
<keyword evidence="2" id="KW-1185">Reference proteome</keyword>
<sequence length="60" mass="6446">MLCAHMGPTIELPDGGGLLSVAYNDNHVVPLLDTHTHARPRFGALLGMLPNEQTHQVSVC</sequence>
<evidence type="ECO:0000313" key="2">
    <source>
        <dbReference type="Proteomes" id="UP001500665"/>
    </source>
</evidence>
<organism evidence="1 2">
    <name type="scientific">Actinocorallia libanotica</name>
    <dbReference type="NCBI Taxonomy" id="46162"/>
    <lineage>
        <taxon>Bacteria</taxon>
        <taxon>Bacillati</taxon>
        <taxon>Actinomycetota</taxon>
        <taxon>Actinomycetes</taxon>
        <taxon>Streptosporangiales</taxon>
        <taxon>Thermomonosporaceae</taxon>
        <taxon>Actinocorallia</taxon>
    </lineage>
</organism>
<reference evidence="2" key="1">
    <citation type="journal article" date="2019" name="Int. J. Syst. Evol. Microbiol.">
        <title>The Global Catalogue of Microorganisms (GCM) 10K type strain sequencing project: providing services to taxonomists for standard genome sequencing and annotation.</title>
        <authorList>
            <consortium name="The Broad Institute Genomics Platform"/>
            <consortium name="The Broad Institute Genome Sequencing Center for Infectious Disease"/>
            <person name="Wu L."/>
            <person name="Ma J."/>
        </authorList>
    </citation>
    <scope>NUCLEOTIDE SEQUENCE [LARGE SCALE GENOMIC DNA]</scope>
    <source>
        <strain evidence="2">JCM 10696</strain>
    </source>
</reference>
<name>A0ABP4CGY5_9ACTN</name>
<proteinExistence type="predicted"/>
<dbReference type="EMBL" id="BAAAHH010000055">
    <property type="protein sequence ID" value="GAA0968274.1"/>
    <property type="molecule type" value="Genomic_DNA"/>
</dbReference>
<gene>
    <name evidence="1" type="ORF">GCM10009550_73370</name>
</gene>
<accession>A0ABP4CGY5</accession>
<evidence type="ECO:0000313" key="1">
    <source>
        <dbReference type="EMBL" id="GAA0968274.1"/>
    </source>
</evidence>
<comment type="caution">
    <text evidence="1">The sequence shown here is derived from an EMBL/GenBank/DDBJ whole genome shotgun (WGS) entry which is preliminary data.</text>
</comment>